<dbReference type="InterPro" id="IPR026325">
    <property type="entry name" value="DUF932"/>
</dbReference>
<dbReference type="Pfam" id="PF06067">
    <property type="entry name" value="DUF932"/>
    <property type="match status" value="1"/>
</dbReference>
<evidence type="ECO:0000313" key="2">
    <source>
        <dbReference type="Proteomes" id="UP000266183"/>
    </source>
</evidence>
<keyword evidence="2" id="KW-1185">Reference proteome</keyword>
<dbReference type="RefSeq" id="WP_119758825.1">
    <property type="nucleotide sequence ID" value="NZ_CP032382.1"/>
</dbReference>
<reference evidence="2" key="1">
    <citation type="submission" date="2018-09" db="EMBL/GenBank/DDBJ databases">
        <title>Chryseolinea sp. KIS68-18 isolated from soil.</title>
        <authorList>
            <person name="Weon H.-Y."/>
            <person name="Kwon S.-W."/>
            <person name="Lee S.A."/>
        </authorList>
    </citation>
    <scope>NUCLEOTIDE SEQUENCE [LARGE SCALE GENOMIC DNA]</scope>
    <source>
        <strain evidence="2">KIS68-18</strain>
    </source>
</reference>
<dbReference type="AlphaFoldDB" id="A0A385SXH2"/>
<dbReference type="EMBL" id="CP032382">
    <property type="protein sequence ID" value="AYB35582.1"/>
    <property type="molecule type" value="Genomic_DNA"/>
</dbReference>
<proteinExistence type="predicted"/>
<gene>
    <name evidence="1" type="ORF">D4L85_16100</name>
</gene>
<dbReference type="Proteomes" id="UP000266183">
    <property type="component" value="Chromosome"/>
</dbReference>
<organism evidence="1 2">
    <name type="scientific">Chryseolinea soli</name>
    <dbReference type="NCBI Taxonomy" id="2321403"/>
    <lineage>
        <taxon>Bacteria</taxon>
        <taxon>Pseudomonadati</taxon>
        <taxon>Bacteroidota</taxon>
        <taxon>Cytophagia</taxon>
        <taxon>Cytophagales</taxon>
        <taxon>Fulvivirgaceae</taxon>
        <taxon>Chryseolinea</taxon>
    </lineage>
</organism>
<dbReference type="KEGG" id="chk:D4L85_16100"/>
<protein>
    <submittedName>
        <fullName evidence="1">DUF932 domain-containing protein</fullName>
    </submittedName>
</protein>
<sequence length="285" mass="32834">MKNNESINLKNQLQNDNVFVKNELISLSTITGLSSRKGLEKAIISENQIVNVVSNSYGHLPNEKFFYEVEAKLIDAGLGYINRSINRDNRSFAVDYILSDDNWLVTVKNGNDRLRPMLRFTNSYDGSCKTSGHFGFYREVCTNGLHIAQSTIGFSVKHKGNIAQVIIPEIKLLVDKFMNNEFYSLHRKFEVLAERAINDLNDFVKITAEHFKLFQFECSEKNTSPSINARMVLDIIQRESVMLNSEPNLWHGYNAFNAVLHNKLKKTFEVQKRLDEKLFDHLLTY</sequence>
<name>A0A385SXH2_9BACT</name>
<dbReference type="OrthoDB" id="922461at2"/>
<accession>A0A385SXH2</accession>
<evidence type="ECO:0000313" key="1">
    <source>
        <dbReference type="EMBL" id="AYB35582.1"/>
    </source>
</evidence>